<feature type="region of interest" description="Disordered" evidence="1">
    <location>
        <begin position="98"/>
        <end position="136"/>
    </location>
</feature>
<name>A0A4Q5MXD4_9MICO</name>
<feature type="region of interest" description="Disordered" evidence="1">
    <location>
        <begin position="1"/>
        <end position="22"/>
    </location>
</feature>
<evidence type="ECO:0000256" key="1">
    <source>
        <dbReference type="SAM" id="MobiDB-lite"/>
    </source>
</evidence>
<feature type="compositionally biased region" description="Polar residues" evidence="1">
    <location>
        <begin position="11"/>
        <end position="22"/>
    </location>
</feature>
<protein>
    <submittedName>
        <fullName evidence="2">Oxidoreductase</fullName>
    </submittedName>
</protein>
<gene>
    <name evidence="2" type="ORF">EUA98_14310</name>
</gene>
<evidence type="ECO:0000313" key="2">
    <source>
        <dbReference type="EMBL" id="RYV50289.1"/>
    </source>
</evidence>
<evidence type="ECO:0000313" key="3">
    <source>
        <dbReference type="Proteomes" id="UP000293764"/>
    </source>
</evidence>
<dbReference type="EMBL" id="SDWW01000037">
    <property type="protein sequence ID" value="RYV50289.1"/>
    <property type="molecule type" value="Genomic_DNA"/>
</dbReference>
<dbReference type="OrthoDB" id="5192422at2"/>
<keyword evidence="3" id="KW-1185">Reference proteome</keyword>
<proteinExistence type="predicted"/>
<dbReference type="RefSeq" id="WP_130103370.1">
    <property type="nucleotide sequence ID" value="NZ_SDWW01000037.1"/>
</dbReference>
<organism evidence="2 3">
    <name type="scientific">Pengzhenrongella frigida</name>
    <dbReference type="NCBI Taxonomy" id="1259133"/>
    <lineage>
        <taxon>Bacteria</taxon>
        <taxon>Bacillati</taxon>
        <taxon>Actinomycetota</taxon>
        <taxon>Actinomycetes</taxon>
        <taxon>Micrococcales</taxon>
        <taxon>Pengzhenrongella</taxon>
    </lineage>
</organism>
<dbReference type="Proteomes" id="UP000293764">
    <property type="component" value="Unassembled WGS sequence"/>
</dbReference>
<accession>A0A4Q5MXD4</accession>
<reference evidence="2 3" key="1">
    <citation type="submission" date="2019-01" db="EMBL/GenBank/DDBJ databases">
        <title>Novel species of Cellulomonas.</title>
        <authorList>
            <person name="Liu Q."/>
            <person name="Xin Y.-H."/>
        </authorList>
    </citation>
    <scope>NUCLEOTIDE SEQUENCE [LARGE SCALE GENOMIC DNA]</scope>
    <source>
        <strain evidence="2 3">HLT2-17</strain>
    </source>
</reference>
<dbReference type="AlphaFoldDB" id="A0A4Q5MXD4"/>
<sequence>MALFFRRQRTSDATAQPSAREAQQATVDHFREFVRTQVGVEAYLEPVTSSTPMTLMLIATSGEWTRRKVPDARAAHSLAHDLGIPIYDVHRTGYPQRMRDWSSRQRILAKRARQARTSPGSQPVRADPGDVGRTGF</sequence>
<comment type="caution">
    <text evidence="2">The sequence shown here is derived from an EMBL/GenBank/DDBJ whole genome shotgun (WGS) entry which is preliminary data.</text>
</comment>